<evidence type="ECO:0000256" key="10">
    <source>
        <dbReference type="SAM" id="SignalP"/>
    </source>
</evidence>
<dbReference type="PANTHER" id="PTHR33446">
    <property type="entry name" value="PROTEIN TONB-RELATED"/>
    <property type="match status" value="1"/>
</dbReference>
<dbReference type="PANTHER" id="PTHR33446:SF2">
    <property type="entry name" value="PROTEIN TONB"/>
    <property type="match status" value="1"/>
</dbReference>
<dbReference type="GO" id="GO:0005886">
    <property type="term" value="C:plasma membrane"/>
    <property type="evidence" value="ECO:0007669"/>
    <property type="project" value="UniProtKB-SubCell"/>
</dbReference>
<keyword evidence="9" id="KW-0472">Membrane</keyword>
<protein>
    <submittedName>
        <fullName evidence="12">Energy transducer TonB</fullName>
    </submittedName>
</protein>
<proteinExistence type="inferred from homology"/>
<comment type="similarity">
    <text evidence="2">Belongs to the TonB family.</text>
</comment>
<keyword evidence="7" id="KW-0653">Protein transport</keyword>
<keyword evidence="5" id="KW-0997">Cell inner membrane</keyword>
<dbReference type="InterPro" id="IPR006260">
    <property type="entry name" value="TonB/TolA_C"/>
</dbReference>
<keyword evidence="4" id="KW-1003">Cell membrane</keyword>
<feature type="domain" description="TonB C-terminal" evidence="11">
    <location>
        <begin position="24"/>
        <end position="113"/>
    </location>
</feature>
<reference evidence="12" key="1">
    <citation type="submission" date="2020-08" db="EMBL/GenBank/DDBJ databases">
        <title>Novel species isolated from subtropical streams in China.</title>
        <authorList>
            <person name="Lu H."/>
        </authorList>
    </citation>
    <scope>NUCLEOTIDE SEQUENCE</scope>
    <source>
        <strain evidence="12">LX22W</strain>
    </source>
</reference>
<feature type="signal peptide" evidence="10">
    <location>
        <begin position="1"/>
        <end position="22"/>
    </location>
</feature>
<keyword evidence="3" id="KW-0813">Transport</keyword>
<comment type="subcellular location">
    <subcellularLocation>
        <location evidence="1">Cell inner membrane</location>
        <topology evidence="1">Single-pass membrane protein</topology>
        <orientation evidence="1">Periplasmic side</orientation>
    </subcellularLocation>
</comment>
<evidence type="ECO:0000256" key="8">
    <source>
        <dbReference type="ARBA" id="ARBA00022989"/>
    </source>
</evidence>
<evidence type="ECO:0000313" key="12">
    <source>
        <dbReference type="EMBL" id="MBC3883396.1"/>
    </source>
</evidence>
<evidence type="ECO:0000256" key="2">
    <source>
        <dbReference type="ARBA" id="ARBA00006555"/>
    </source>
</evidence>
<dbReference type="Pfam" id="PF03544">
    <property type="entry name" value="TonB_C"/>
    <property type="match status" value="1"/>
</dbReference>
<evidence type="ECO:0000256" key="6">
    <source>
        <dbReference type="ARBA" id="ARBA00022692"/>
    </source>
</evidence>
<evidence type="ECO:0000256" key="9">
    <source>
        <dbReference type="ARBA" id="ARBA00023136"/>
    </source>
</evidence>
<sequence length="113" mass="12086">MQIRILVASVVLAFSSLGNAVAAVNQPVMDNKSCEAPKYPKASLMNEETGTVTLGFLVSVDGKVVDSKIESTSGSKSLDKAALAALSLCKFKPGSKDGKVEQMWTKVDFVWKF</sequence>
<dbReference type="GO" id="GO:0015031">
    <property type="term" value="P:protein transport"/>
    <property type="evidence" value="ECO:0007669"/>
    <property type="project" value="UniProtKB-KW"/>
</dbReference>
<evidence type="ECO:0000256" key="3">
    <source>
        <dbReference type="ARBA" id="ARBA00022448"/>
    </source>
</evidence>
<dbReference type="RefSeq" id="WP_186918017.1">
    <property type="nucleotide sequence ID" value="NZ_JACOFZ010000014.1"/>
</dbReference>
<dbReference type="SUPFAM" id="SSF74653">
    <property type="entry name" value="TolA/TonB C-terminal domain"/>
    <property type="match status" value="1"/>
</dbReference>
<keyword evidence="6" id="KW-0812">Transmembrane</keyword>
<dbReference type="InterPro" id="IPR051045">
    <property type="entry name" value="TonB-dependent_transducer"/>
</dbReference>
<keyword evidence="10" id="KW-0732">Signal</keyword>
<evidence type="ECO:0000313" key="13">
    <source>
        <dbReference type="Proteomes" id="UP000627446"/>
    </source>
</evidence>
<evidence type="ECO:0000256" key="4">
    <source>
        <dbReference type="ARBA" id="ARBA00022475"/>
    </source>
</evidence>
<feature type="chain" id="PRO_5037135943" evidence="10">
    <location>
        <begin position="23"/>
        <end position="113"/>
    </location>
</feature>
<evidence type="ECO:0000256" key="1">
    <source>
        <dbReference type="ARBA" id="ARBA00004383"/>
    </source>
</evidence>
<evidence type="ECO:0000259" key="11">
    <source>
        <dbReference type="PROSITE" id="PS52015"/>
    </source>
</evidence>
<organism evidence="12 13">
    <name type="scientific">Undibacterium nitidum</name>
    <dbReference type="NCBI Taxonomy" id="2762298"/>
    <lineage>
        <taxon>Bacteria</taxon>
        <taxon>Pseudomonadati</taxon>
        <taxon>Pseudomonadota</taxon>
        <taxon>Betaproteobacteria</taxon>
        <taxon>Burkholderiales</taxon>
        <taxon>Oxalobacteraceae</taxon>
        <taxon>Undibacterium</taxon>
    </lineage>
</organism>
<evidence type="ECO:0000256" key="5">
    <source>
        <dbReference type="ARBA" id="ARBA00022519"/>
    </source>
</evidence>
<evidence type="ECO:0000256" key="7">
    <source>
        <dbReference type="ARBA" id="ARBA00022927"/>
    </source>
</evidence>
<accession>A0A923KUK6</accession>
<dbReference type="NCBIfam" id="TIGR01352">
    <property type="entry name" value="tonB_Cterm"/>
    <property type="match status" value="1"/>
</dbReference>
<dbReference type="EMBL" id="JACOFZ010000014">
    <property type="protein sequence ID" value="MBC3883396.1"/>
    <property type="molecule type" value="Genomic_DNA"/>
</dbReference>
<dbReference type="InterPro" id="IPR037682">
    <property type="entry name" value="TonB_C"/>
</dbReference>
<comment type="caution">
    <text evidence="12">The sequence shown here is derived from an EMBL/GenBank/DDBJ whole genome shotgun (WGS) entry which is preliminary data.</text>
</comment>
<dbReference type="AlphaFoldDB" id="A0A923KUK6"/>
<name>A0A923KUK6_9BURK</name>
<keyword evidence="13" id="KW-1185">Reference proteome</keyword>
<keyword evidence="8" id="KW-1133">Transmembrane helix</keyword>
<dbReference type="Gene3D" id="3.30.1150.10">
    <property type="match status" value="1"/>
</dbReference>
<dbReference type="GO" id="GO:0055085">
    <property type="term" value="P:transmembrane transport"/>
    <property type="evidence" value="ECO:0007669"/>
    <property type="project" value="InterPro"/>
</dbReference>
<dbReference type="Proteomes" id="UP000627446">
    <property type="component" value="Unassembled WGS sequence"/>
</dbReference>
<dbReference type="PROSITE" id="PS52015">
    <property type="entry name" value="TONB_CTD"/>
    <property type="match status" value="1"/>
</dbReference>
<gene>
    <name evidence="12" type="ORF">H8K36_18545</name>
</gene>